<dbReference type="GO" id="GO:0030992">
    <property type="term" value="C:intraciliary transport particle B"/>
    <property type="evidence" value="ECO:0007669"/>
    <property type="project" value="TreeGrafter"/>
</dbReference>
<evidence type="ECO:0000313" key="9">
    <source>
        <dbReference type="Proteomes" id="UP000695007"/>
    </source>
</evidence>
<keyword evidence="7" id="KW-0966">Cell projection</keyword>
<keyword evidence="4" id="KW-0963">Cytoplasm</keyword>
<evidence type="ECO:0000313" key="10">
    <source>
        <dbReference type="RefSeq" id="XP_011503206.1"/>
    </source>
</evidence>
<dbReference type="PANTHER" id="PTHR13376">
    <property type="entry name" value="INTRAFLAGELLAR TRANSPORT PROTEIN 46 HOMOLOG"/>
    <property type="match status" value="1"/>
</dbReference>
<feature type="region of interest" description="Disordered" evidence="8">
    <location>
        <begin position="1"/>
        <end position="20"/>
    </location>
</feature>
<keyword evidence="9" id="KW-1185">Reference proteome</keyword>
<dbReference type="GO" id="GO:0042073">
    <property type="term" value="P:intraciliary transport"/>
    <property type="evidence" value="ECO:0007669"/>
    <property type="project" value="InterPro"/>
</dbReference>
<evidence type="ECO:0000256" key="3">
    <source>
        <dbReference type="ARBA" id="ARBA00017206"/>
    </source>
</evidence>
<dbReference type="GO" id="GO:0060271">
    <property type="term" value="P:cilium assembly"/>
    <property type="evidence" value="ECO:0007669"/>
    <property type="project" value="TreeGrafter"/>
</dbReference>
<organism evidence="9 10">
    <name type="scientific">Ceratosolen solmsi marchali</name>
    <dbReference type="NCBI Taxonomy" id="326594"/>
    <lineage>
        <taxon>Eukaryota</taxon>
        <taxon>Metazoa</taxon>
        <taxon>Ecdysozoa</taxon>
        <taxon>Arthropoda</taxon>
        <taxon>Hexapoda</taxon>
        <taxon>Insecta</taxon>
        <taxon>Pterygota</taxon>
        <taxon>Neoptera</taxon>
        <taxon>Endopterygota</taxon>
        <taxon>Hymenoptera</taxon>
        <taxon>Apocrita</taxon>
        <taxon>Proctotrupomorpha</taxon>
        <taxon>Chalcidoidea</taxon>
        <taxon>Agaonidae</taxon>
        <taxon>Agaoninae</taxon>
        <taxon>Ceratosolen</taxon>
    </lineage>
</organism>
<feature type="compositionally biased region" description="Acidic residues" evidence="8">
    <location>
        <begin position="1"/>
        <end position="12"/>
    </location>
</feature>
<dbReference type="InterPro" id="IPR022088">
    <property type="entry name" value="Intraflagellar_transp_cmplxB"/>
</dbReference>
<evidence type="ECO:0000256" key="7">
    <source>
        <dbReference type="ARBA" id="ARBA00023273"/>
    </source>
</evidence>
<proteinExistence type="inferred from homology"/>
<keyword evidence="5" id="KW-0969">Cilium</keyword>
<name>A0AAJ7E0I7_9HYME</name>
<dbReference type="PANTHER" id="PTHR13376:SF0">
    <property type="entry name" value="INTRAFLAGELLAR TRANSPORT PROTEIN 46 HOMOLOG"/>
    <property type="match status" value="1"/>
</dbReference>
<dbReference type="GO" id="GO:0005815">
    <property type="term" value="C:microtubule organizing center"/>
    <property type="evidence" value="ECO:0007669"/>
    <property type="project" value="TreeGrafter"/>
</dbReference>
<protein>
    <recommendedName>
        <fullName evidence="3">Intraflagellar transport protein 46 homolog</fullName>
    </recommendedName>
</protein>
<dbReference type="Proteomes" id="UP000695007">
    <property type="component" value="Unplaced"/>
</dbReference>
<keyword evidence="6" id="KW-0206">Cytoskeleton</keyword>
<dbReference type="Pfam" id="PF12317">
    <property type="entry name" value="IFT46_B_C"/>
    <property type="match status" value="1"/>
</dbReference>
<evidence type="ECO:0000256" key="4">
    <source>
        <dbReference type="ARBA" id="ARBA00022490"/>
    </source>
</evidence>
<comment type="similarity">
    <text evidence="2">Belongs to the IFT46 family.</text>
</comment>
<accession>A0AAJ7E0I7</accession>
<evidence type="ECO:0000256" key="8">
    <source>
        <dbReference type="SAM" id="MobiDB-lite"/>
    </source>
</evidence>
<dbReference type="RefSeq" id="XP_011503206.1">
    <property type="nucleotide sequence ID" value="XM_011504904.1"/>
</dbReference>
<dbReference type="GO" id="GO:0031514">
    <property type="term" value="C:motile cilium"/>
    <property type="evidence" value="ECO:0007669"/>
    <property type="project" value="TreeGrafter"/>
</dbReference>
<evidence type="ECO:0000256" key="2">
    <source>
        <dbReference type="ARBA" id="ARBA00007700"/>
    </source>
</evidence>
<sequence>MAAQDSSEEEERSQDISAFTNFDESIDVRNAVEVKSPVIEKQVTTSIKLPKSKRSIVNGVTPEVDVRSPRMMDFRRYSVPEESFNKVIGLGSETSDSEDSEELNNPKISKTKQVELYNFKQFEDLEVSTEVRELFQNIIRYTPQKIELDYKLIPFIPDYIPAVGDIDAFLKVPRPDGISDQIGLTVLDEPAVEQSEPAVLHLQLRSKTRSATGSSKASVVKRLEDVSKQGRMINKWIEDMGELYRSKYLPTVEISKQFPDMEALLCQWPSEIENKLYLGTSADFDKLDCDLLQLIDLICALLDIPVYGSARIESLHTLFFLYTQVYNIDIQTIHHL</sequence>
<dbReference type="KEGG" id="csol:105366456"/>
<dbReference type="CTD" id="56912"/>
<comment type="subcellular location">
    <subcellularLocation>
        <location evidence="1">Cytoplasm</location>
        <location evidence="1">Cytoskeleton</location>
        <location evidence="1">Cilium basal body</location>
    </subcellularLocation>
</comment>
<evidence type="ECO:0000256" key="1">
    <source>
        <dbReference type="ARBA" id="ARBA00004120"/>
    </source>
</evidence>
<gene>
    <name evidence="10" type="primary">LOC105366456</name>
</gene>
<dbReference type="AlphaFoldDB" id="A0AAJ7E0I7"/>
<evidence type="ECO:0000256" key="5">
    <source>
        <dbReference type="ARBA" id="ARBA00023069"/>
    </source>
</evidence>
<dbReference type="GeneID" id="105366456"/>
<evidence type="ECO:0000256" key="6">
    <source>
        <dbReference type="ARBA" id="ARBA00023212"/>
    </source>
</evidence>
<reference evidence="10" key="1">
    <citation type="submission" date="2025-08" db="UniProtKB">
        <authorList>
            <consortium name="RefSeq"/>
        </authorList>
    </citation>
    <scope>IDENTIFICATION</scope>
</reference>